<dbReference type="RefSeq" id="WP_147457218.1">
    <property type="nucleotide sequence ID" value="NZ_RBKT01000001.1"/>
</dbReference>
<reference evidence="1 2" key="1">
    <citation type="submission" date="2018-10" db="EMBL/GenBank/DDBJ databases">
        <title>Sequencing the genomes of 1000 actinobacteria strains.</title>
        <authorList>
            <person name="Klenk H.-P."/>
        </authorList>
    </citation>
    <scope>NUCLEOTIDE SEQUENCE [LARGE SCALE GENOMIC DNA]</scope>
    <source>
        <strain evidence="1 2">DSM 45175</strain>
    </source>
</reference>
<evidence type="ECO:0008006" key="3">
    <source>
        <dbReference type="Google" id="ProtNLM"/>
    </source>
</evidence>
<dbReference type="InterPro" id="IPR053301">
    <property type="entry name" value="F-box_motif"/>
</dbReference>
<evidence type="ECO:0000313" key="2">
    <source>
        <dbReference type="Proteomes" id="UP000277671"/>
    </source>
</evidence>
<keyword evidence="2" id="KW-1185">Reference proteome</keyword>
<organism evidence="1 2">
    <name type="scientific">Micromonospora pisi</name>
    <dbReference type="NCBI Taxonomy" id="589240"/>
    <lineage>
        <taxon>Bacteria</taxon>
        <taxon>Bacillati</taxon>
        <taxon>Actinomycetota</taxon>
        <taxon>Actinomycetes</taxon>
        <taxon>Micromonosporales</taxon>
        <taxon>Micromonosporaceae</taxon>
        <taxon>Micromonospora</taxon>
    </lineage>
</organism>
<name>A0A495JWC4_9ACTN</name>
<dbReference type="InterPro" id="IPR011990">
    <property type="entry name" value="TPR-like_helical_dom_sf"/>
</dbReference>
<dbReference type="PANTHER" id="PTHR45088">
    <property type="entry name" value="OSJNBA0022H21.17 PROTEIN"/>
    <property type="match status" value="1"/>
</dbReference>
<dbReference type="Proteomes" id="UP000277671">
    <property type="component" value="Unassembled WGS sequence"/>
</dbReference>
<sequence>MTDLLTRVLSPVHRLLGRRHQAGAVAGDTVEQFNLGLSLDRAGDREGAERWYRAAAEAGDSDAANNLGLLLDGDANRKPEALPWFAQAAEAGDAEAAWNAAVLCEELGDSVAALNWYRTAASRGDRHAIRELERRNEL</sequence>
<evidence type="ECO:0000313" key="1">
    <source>
        <dbReference type="EMBL" id="RKR92652.1"/>
    </source>
</evidence>
<dbReference type="Gene3D" id="1.25.40.10">
    <property type="entry name" value="Tetratricopeptide repeat domain"/>
    <property type="match status" value="1"/>
</dbReference>
<comment type="caution">
    <text evidence="1">The sequence shown here is derived from an EMBL/GenBank/DDBJ whole genome shotgun (WGS) entry which is preliminary data.</text>
</comment>
<dbReference type="EMBL" id="RBKT01000001">
    <property type="protein sequence ID" value="RKR92652.1"/>
    <property type="molecule type" value="Genomic_DNA"/>
</dbReference>
<gene>
    <name evidence="1" type="ORF">BDK92_7098</name>
</gene>
<dbReference type="SUPFAM" id="SSF81901">
    <property type="entry name" value="HCP-like"/>
    <property type="match status" value="1"/>
</dbReference>
<proteinExistence type="predicted"/>
<dbReference type="AlphaFoldDB" id="A0A495JWC4"/>
<dbReference type="InterPro" id="IPR006597">
    <property type="entry name" value="Sel1-like"/>
</dbReference>
<protein>
    <recommendedName>
        <fullName evidence="3">Sel1 repeat family protein</fullName>
    </recommendedName>
</protein>
<dbReference type="PANTHER" id="PTHR45088:SF1">
    <property type="entry name" value="OS04G0476000 PROTEIN"/>
    <property type="match status" value="1"/>
</dbReference>
<dbReference type="OrthoDB" id="4350430at2"/>
<accession>A0A495JWC4</accession>
<dbReference type="SMART" id="SM00671">
    <property type="entry name" value="SEL1"/>
    <property type="match status" value="3"/>
</dbReference>